<dbReference type="FunFam" id="3.40.605.10:FF:000026">
    <property type="entry name" value="Aldehyde dehydrogenase, putative"/>
    <property type="match status" value="1"/>
</dbReference>
<dbReference type="FunFam" id="3.40.309.10:FF:000001">
    <property type="entry name" value="Mitochondrial aldehyde dehydrogenase 2"/>
    <property type="match status" value="1"/>
</dbReference>
<dbReference type="Gene3D" id="3.40.309.10">
    <property type="entry name" value="Aldehyde Dehydrogenase, Chain A, domain 2"/>
    <property type="match status" value="1"/>
</dbReference>
<dbReference type="InterPro" id="IPR016160">
    <property type="entry name" value="Ald_DH_CS_CYS"/>
</dbReference>
<dbReference type="OrthoDB" id="9761688at2"/>
<dbReference type="Pfam" id="PF00171">
    <property type="entry name" value="Aldedh"/>
    <property type="match status" value="1"/>
</dbReference>
<feature type="active site" evidence="5">
    <location>
        <position position="267"/>
    </location>
</feature>
<evidence type="ECO:0000256" key="3">
    <source>
        <dbReference type="ARBA" id="ARBA00023027"/>
    </source>
</evidence>
<accession>A0A239PR04</accession>
<dbReference type="Gene3D" id="3.40.605.10">
    <property type="entry name" value="Aldehyde Dehydrogenase, Chain A, domain 1"/>
    <property type="match status" value="1"/>
</dbReference>
<dbReference type="InterPro" id="IPR029510">
    <property type="entry name" value="Ald_DH_CS_GLU"/>
</dbReference>
<dbReference type="GO" id="GO:0016620">
    <property type="term" value="F:oxidoreductase activity, acting on the aldehyde or oxo group of donors, NAD or NADP as acceptor"/>
    <property type="evidence" value="ECO:0007669"/>
    <property type="project" value="InterPro"/>
</dbReference>
<evidence type="ECO:0000313" key="9">
    <source>
        <dbReference type="Proteomes" id="UP000198346"/>
    </source>
</evidence>
<evidence type="ECO:0000256" key="6">
    <source>
        <dbReference type="RuleBase" id="RU003345"/>
    </source>
</evidence>
<keyword evidence="4" id="KW-0558">Oxidation</keyword>
<keyword evidence="3" id="KW-0520">NAD</keyword>
<dbReference type="Proteomes" id="UP000198346">
    <property type="component" value="Unassembled WGS sequence"/>
</dbReference>
<sequence>MTAAVNLPKSHKGAVPVRQTKLLIDGAFHDAASGRTFATIDPSTEEVIAEVAEAGPEDVDRAVRAARAALEDGPWARMDARERGRLLMKWADLIEANMEELARLEVLDNGKPIAEALGYDIPSAAATIRYFAGWADKIEGRTIPVSGPFFTYTRREPVGVCGLIIPWNFPLAMAAWKLGPALAAGCAAILKPAEQTPLTALRAGELALEAGVPPGVLNILPGFGGGGAGEAIVKHPGVDKIAFTGEYRTAQIIKRETADSMKRLTFELGGKSPNIVFEDADLDAAVEGAFGAIFLNQGQNCCAGSRAFVHEKIYDRFVEKLAEKAAKRRIGDPLNSDTEHGPQIDQAQFEKIMRYIDLGREQGARLAAGGERVGEKGFYVAPTVFAEVRDEMAIATDEIFGPVVGVLKFKDADEAIRRANDSMFGLAGAVWTRDLDKANAVSARLRAGTVWVNCYNIVDPAAPFGGFKMSGVGRELGEEALNAYTETKTVTIRNG</sequence>
<dbReference type="CDD" id="cd07091">
    <property type="entry name" value="ALDH_F1-2_Ald2-like"/>
    <property type="match status" value="1"/>
</dbReference>
<evidence type="ECO:0000313" key="8">
    <source>
        <dbReference type="EMBL" id="SNT72352.1"/>
    </source>
</evidence>
<dbReference type="InterPro" id="IPR016162">
    <property type="entry name" value="Ald_DH_N"/>
</dbReference>
<keyword evidence="9" id="KW-1185">Reference proteome</keyword>
<dbReference type="GO" id="GO:0019752">
    <property type="term" value="P:carboxylic acid metabolic process"/>
    <property type="evidence" value="ECO:0007669"/>
    <property type="project" value="UniProtKB-ARBA"/>
</dbReference>
<dbReference type="RefSeq" id="WP_089411849.1">
    <property type="nucleotide sequence ID" value="NZ_FZQA01000002.1"/>
</dbReference>
<gene>
    <name evidence="8" type="ORF">SAMN06297382_1392</name>
</gene>
<evidence type="ECO:0000256" key="1">
    <source>
        <dbReference type="ARBA" id="ARBA00009986"/>
    </source>
</evidence>
<dbReference type="PROSITE" id="PS00070">
    <property type="entry name" value="ALDEHYDE_DEHYDR_CYS"/>
    <property type="match status" value="1"/>
</dbReference>
<comment type="similarity">
    <text evidence="1 6">Belongs to the aldehyde dehydrogenase family.</text>
</comment>
<reference evidence="8 9" key="1">
    <citation type="submission" date="2017-07" db="EMBL/GenBank/DDBJ databases">
        <authorList>
            <person name="Sun Z.S."/>
            <person name="Albrecht U."/>
            <person name="Echele G."/>
            <person name="Lee C.C."/>
        </authorList>
    </citation>
    <scope>NUCLEOTIDE SEQUENCE [LARGE SCALE GENOMIC DNA]</scope>
    <source>
        <strain evidence="8 9">CGMCC 1.12710</strain>
    </source>
</reference>
<evidence type="ECO:0000259" key="7">
    <source>
        <dbReference type="Pfam" id="PF00171"/>
    </source>
</evidence>
<evidence type="ECO:0000256" key="5">
    <source>
        <dbReference type="PROSITE-ProRule" id="PRU10007"/>
    </source>
</evidence>
<feature type="domain" description="Aldehyde dehydrogenase" evidence="7">
    <location>
        <begin position="31"/>
        <end position="490"/>
    </location>
</feature>
<dbReference type="PROSITE" id="PS00687">
    <property type="entry name" value="ALDEHYDE_DEHYDR_GLU"/>
    <property type="match status" value="1"/>
</dbReference>
<keyword evidence="2 6" id="KW-0560">Oxidoreductase</keyword>
<dbReference type="PANTHER" id="PTHR11699">
    <property type="entry name" value="ALDEHYDE DEHYDROGENASE-RELATED"/>
    <property type="match status" value="1"/>
</dbReference>
<dbReference type="EMBL" id="FZQA01000002">
    <property type="protein sequence ID" value="SNT72352.1"/>
    <property type="molecule type" value="Genomic_DNA"/>
</dbReference>
<evidence type="ECO:0000256" key="2">
    <source>
        <dbReference type="ARBA" id="ARBA00023002"/>
    </source>
</evidence>
<organism evidence="8 9">
    <name type="scientific">Amphiplicatus metriothermophilus</name>
    <dbReference type="NCBI Taxonomy" id="1519374"/>
    <lineage>
        <taxon>Bacteria</taxon>
        <taxon>Pseudomonadati</taxon>
        <taxon>Pseudomonadota</taxon>
        <taxon>Alphaproteobacteria</taxon>
        <taxon>Parvularculales</taxon>
        <taxon>Parvularculaceae</taxon>
        <taxon>Amphiplicatus</taxon>
    </lineage>
</organism>
<protein>
    <submittedName>
        <fullName evidence="8">Aldehyde dehydrogenase (Acceptor)</fullName>
    </submittedName>
</protein>
<dbReference type="InterPro" id="IPR016163">
    <property type="entry name" value="Ald_DH_C"/>
</dbReference>
<dbReference type="InterPro" id="IPR015590">
    <property type="entry name" value="Aldehyde_DH_dom"/>
</dbReference>
<proteinExistence type="inferred from homology"/>
<dbReference type="InterPro" id="IPR016161">
    <property type="entry name" value="Ald_DH/histidinol_DH"/>
</dbReference>
<dbReference type="FunFam" id="3.40.605.10:FF:000011">
    <property type="entry name" value="ALD5p Mitochondrial aldehyde dehydrogenase"/>
    <property type="match status" value="1"/>
</dbReference>
<dbReference type="SUPFAM" id="SSF53720">
    <property type="entry name" value="ALDH-like"/>
    <property type="match status" value="1"/>
</dbReference>
<evidence type="ECO:0000256" key="4">
    <source>
        <dbReference type="ARBA" id="ARBA00023097"/>
    </source>
</evidence>
<name>A0A239PR04_9PROT</name>
<dbReference type="AlphaFoldDB" id="A0A239PR04"/>